<gene>
    <name evidence="3" type="ORF">RM590_31105</name>
</gene>
<dbReference type="Pfam" id="PF01243">
    <property type="entry name" value="PNPOx_N"/>
    <property type="match status" value="1"/>
</dbReference>
<name>A0ABU2MZC8_9ACTN</name>
<keyword evidence="4" id="KW-1185">Reference proteome</keyword>
<proteinExistence type="predicted"/>
<dbReference type="InterPro" id="IPR019967">
    <property type="entry name" value="F420-dep_enz_PPOX_Rv0121"/>
</dbReference>
<feature type="domain" description="Pyridoxamine 5'-phosphate oxidase N-terminal" evidence="2">
    <location>
        <begin position="5"/>
        <end position="134"/>
    </location>
</feature>
<dbReference type="RefSeq" id="WP_311708121.1">
    <property type="nucleotide sequence ID" value="NZ_JAVREL010000026.1"/>
</dbReference>
<sequence length="137" mass="15618">MRLSEPEARARFAAARVLRLATADADGMPHVVPATFAVADGTVVIAVDDKPKRHQDLRRLRNVEANPRVSALVDEYNEDWTRLWWVRADGTARVLTDEARAEPVDRLARKYPRYRATRPAGPVIEITVTRWTGWAWM</sequence>
<dbReference type="NCBIfam" id="TIGR03668">
    <property type="entry name" value="Rv0121_F420"/>
    <property type="match status" value="1"/>
</dbReference>
<dbReference type="EMBL" id="JAVREL010000026">
    <property type="protein sequence ID" value="MDT0346997.1"/>
    <property type="molecule type" value="Genomic_DNA"/>
</dbReference>
<dbReference type="InterPro" id="IPR052019">
    <property type="entry name" value="F420H2_bilvrd_red/Heme_oxyg"/>
</dbReference>
<comment type="caution">
    <text evidence="3">The sequence shown here is derived from an EMBL/GenBank/DDBJ whole genome shotgun (WGS) entry which is preliminary data.</text>
</comment>
<evidence type="ECO:0000313" key="3">
    <source>
        <dbReference type="EMBL" id="MDT0346997.1"/>
    </source>
</evidence>
<dbReference type="InterPro" id="IPR012349">
    <property type="entry name" value="Split_barrel_FMN-bd"/>
</dbReference>
<dbReference type="PANTHER" id="PTHR35176">
    <property type="entry name" value="HEME OXYGENASE HI_0854-RELATED"/>
    <property type="match status" value="1"/>
</dbReference>
<keyword evidence="1" id="KW-0560">Oxidoreductase</keyword>
<dbReference type="InterPro" id="IPR011576">
    <property type="entry name" value="Pyridox_Oxase_N"/>
</dbReference>
<accession>A0ABU2MZC8</accession>
<evidence type="ECO:0000259" key="2">
    <source>
        <dbReference type="Pfam" id="PF01243"/>
    </source>
</evidence>
<dbReference type="PANTHER" id="PTHR35176:SF2">
    <property type="entry name" value="F420H(2)-DEPENDENT REDUCTASE RV1155"/>
    <property type="match status" value="1"/>
</dbReference>
<reference evidence="4" key="1">
    <citation type="submission" date="2023-07" db="EMBL/GenBank/DDBJ databases">
        <title>30 novel species of actinomycetes from the DSMZ collection.</title>
        <authorList>
            <person name="Nouioui I."/>
        </authorList>
    </citation>
    <scope>NUCLEOTIDE SEQUENCE [LARGE SCALE GENOMIC DNA]</scope>
    <source>
        <strain evidence="4">DSM 44938</strain>
    </source>
</reference>
<dbReference type="SUPFAM" id="SSF50475">
    <property type="entry name" value="FMN-binding split barrel"/>
    <property type="match status" value="1"/>
</dbReference>
<evidence type="ECO:0000256" key="1">
    <source>
        <dbReference type="ARBA" id="ARBA00023002"/>
    </source>
</evidence>
<dbReference type="Gene3D" id="2.30.110.10">
    <property type="entry name" value="Electron Transport, Fmn-binding Protein, Chain A"/>
    <property type="match status" value="1"/>
</dbReference>
<dbReference type="Proteomes" id="UP001183246">
    <property type="component" value="Unassembled WGS sequence"/>
</dbReference>
<protein>
    <submittedName>
        <fullName evidence="3">TIGR03668 family PPOX class F420-dependent oxidoreductase</fullName>
    </submittedName>
</protein>
<evidence type="ECO:0000313" key="4">
    <source>
        <dbReference type="Proteomes" id="UP001183246"/>
    </source>
</evidence>
<organism evidence="3 4">
    <name type="scientific">Streptomyces litchfieldiae</name>
    <dbReference type="NCBI Taxonomy" id="3075543"/>
    <lineage>
        <taxon>Bacteria</taxon>
        <taxon>Bacillati</taxon>
        <taxon>Actinomycetota</taxon>
        <taxon>Actinomycetes</taxon>
        <taxon>Kitasatosporales</taxon>
        <taxon>Streptomycetaceae</taxon>
        <taxon>Streptomyces</taxon>
    </lineage>
</organism>